<reference evidence="1 2" key="1">
    <citation type="submission" date="2017-01" db="EMBL/GenBank/DDBJ databases">
        <title>Complete genome of Lacinutrix venerupis DOK2-8 isolated from seawater in Dokdo.</title>
        <authorList>
            <person name="Chi W.-J."/>
            <person name="Kim J.H."/>
        </authorList>
    </citation>
    <scope>NUCLEOTIDE SEQUENCE [LARGE SCALE GENOMIC DNA]</scope>
    <source>
        <strain evidence="1 2">DOK2-8</strain>
    </source>
</reference>
<gene>
    <name evidence="1" type="ORF">BWR22_10510</name>
</gene>
<keyword evidence="2" id="KW-1185">Reference proteome</keyword>
<dbReference type="SUPFAM" id="SSF53756">
    <property type="entry name" value="UDP-Glycosyltransferase/glycogen phosphorylase"/>
    <property type="match status" value="1"/>
</dbReference>
<dbReference type="Proteomes" id="UP000187506">
    <property type="component" value="Chromosome"/>
</dbReference>
<dbReference type="KEGG" id="lvn:BWR22_10510"/>
<evidence type="ECO:0008006" key="3">
    <source>
        <dbReference type="Google" id="ProtNLM"/>
    </source>
</evidence>
<proteinExistence type="predicted"/>
<dbReference type="AlphaFoldDB" id="A0AAC9LNH8"/>
<evidence type="ECO:0000313" key="1">
    <source>
        <dbReference type="EMBL" id="APY00725.1"/>
    </source>
</evidence>
<sequence length="463" mass="54525">MSKIGIVIADGVGYRNFILSDFIKEAVKEYDEVVIYSGLIADVYTHLKFKNLYVRELDIFREKKNTWFYRKLKEVAHMKKHLSFFGIKTSYNNGKPEKINTPTSFLIYLAYIITKFFHSEKNIAFYEKLQFNTFKNNNIYIKYRDFLVEDKPDSLIFTHQRPYNLSPLLYAAQRLDIKTLSFIFSWDNLSSKGRMLGEFDGYLVWSDIMKKELKYFYPNTNSEKIFVVGTPQFETYVIDKYASDSNYFYNTFNLDKSKKTICYSCGDVSTSKLDPLYIEIIAKGIVSKEIEGVNFLVRTSPAEDESRFKDIIEKYPNIKWNFPNWELTRDNHVETWSQRVPSEKDLINLRSILMHCNLNINMCSTMSLDFMLFDKPVINIALGNEHNGLYNDQKYLNYNHYDKVVKSNAVEIIKLESNFYEAINESLINPKIRFKEQQELIKFEIGAPLKDTSKRIIKAMKTI</sequence>
<organism evidence="1 2">
    <name type="scientific">Lacinutrix venerupis</name>
    <dbReference type="NCBI Taxonomy" id="1486034"/>
    <lineage>
        <taxon>Bacteria</taxon>
        <taxon>Pseudomonadati</taxon>
        <taxon>Bacteroidota</taxon>
        <taxon>Flavobacteriia</taxon>
        <taxon>Flavobacteriales</taxon>
        <taxon>Flavobacteriaceae</taxon>
        <taxon>Lacinutrix</taxon>
    </lineage>
</organism>
<protein>
    <recommendedName>
        <fullName evidence="3">CDP-glycerol glycerophosphotransferase (TagB/SpsB family)</fullName>
    </recommendedName>
</protein>
<evidence type="ECO:0000313" key="2">
    <source>
        <dbReference type="Proteomes" id="UP000187506"/>
    </source>
</evidence>
<accession>A0AAC9LNH8</accession>
<dbReference type="RefSeq" id="WP_076733631.1">
    <property type="nucleotide sequence ID" value="NZ_CP019352.1"/>
</dbReference>
<dbReference type="EMBL" id="CP019352">
    <property type="protein sequence ID" value="APY00725.1"/>
    <property type="molecule type" value="Genomic_DNA"/>
</dbReference>
<name>A0AAC9LNH8_9FLAO</name>